<accession>A0ABT1SCD0</accession>
<dbReference type="Proteomes" id="UP001524478">
    <property type="component" value="Unassembled WGS sequence"/>
</dbReference>
<proteinExistence type="predicted"/>
<dbReference type="Pfam" id="PF19892">
    <property type="entry name" value="DUF6365"/>
    <property type="match status" value="1"/>
</dbReference>
<name>A0ABT1SCD0_9FIRM</name>
<organism evidence="1 2">
    <name type="scientific">Tissierella carlieri</name>
    <dbReference type="NCBI Taxonomy" id="689904"/>
    <lineage>
        <taxon>Bacteria</taxon>
        <taxon>Bacillati</taxon>
        <taxon>Bacillota</taxon>
        <taxon>Tissierellia</taxon>
        <taxon>Tissierellales</taxon>
        <taxon>Tissierellaceae</taxon>
        <taxon>Tissierella</taxon>
    </lineage>
</organism>
<gene>
    <name evidence="1" type="ORF">NE686_13545</name>
</gene>
<comment type="caution">
    <text evidence="1">The sequence shown here is derived from an EMBL/GenBank/DDBJ whole genome shotgun (WGS) entry which is preliminary data.</text>
</comment>
<reference evidence="1 2" key="1">
    <citation type="submission" date="2022-06" db="EMBL/GenBank/DDBJ databases">
        <title>Isolation of gut microbiota from human fecal samples.</title>
        <authorList>
            <person name="Pamer E.G."/>
            <person name="Barat B."/>
            <person name="Waligurski E."/>
            <person name="Medina S."/>
            <person name="Paddock L."/>
            <person name="Mostad J."/>
        </authorList>
    </citation>
    <scope>NUCLEOTIDE SEQUENCE [LARGE SCALE GENOMIC DNA]</scope>
    <source>
        <strain evidence="1 2">DFI.7.95</strain>
    </source>
</reference>
<sequence length="430" mass="50484">MKRILGVVLGELSTGELVIAHSFAKGLNKNQYSMDFLIPEEKNVFFEKDSEFRVHTVSRNCGVTHNQRHIISLIKSNDYDLIILFDAFTMEYAQHWTGINMDVLKALDIPISSLDEYDYINAGYKLDYYGIFVKKLPDLLSEVDIILKNCPLSMPRGGQDLIKEAKKKGQFYYQVIQEVRKLDKNVIFNIRKRYVKDDEKIVFLTLSKWELEGAYSFTSQSTLCRYLLPLIYNYLSELDTKICLIHVGDSCWNESEFKNPQIRYIHYRSLPVDIFEELLQSSDLFVTYNLVSITLTKAVDFRVPSIVLNNDKIIDFKILEKKCMEKPLWYQYMAKDLKKVYPFTASMFGWNHFLKGIMKDNIYMKSFERIQVFNTEQVNSTLKEILYGDLCDKMIHNINRFKRELSKIPNVNEALNNAFQYLLKLDEKRG</sequence>
<dbReference type="InterPro" id="IPR045945">
    <property type="entry name" value="DUF6365"/>
</dbReference>
<evidence type="ECO:0000313" key="2">
    <source>
        <dbReference type="Proteomes" id="UP001524478"/>
    </source>
</evidence>
<protein>
    <submittedName>
        <fullName evidence="1">DUF6365 family protein</fullName>
    </submittedName>
</protein>
<dbReference type="RefSeq" id="WP_256311944.1">
    <property type="nucleotide sequence ID" value="NZ_JANGAC010000010.1"/>
</dbReference>
<evidence type="ECO:0000313" key="1">
    <source>
        <dbReference type="EMBL" id="MCQ4924121.1"/>
    </source>
</evidence>
<keyword evidence="2" id="KW-1185">Reference proteome</keyword>
<dbReference type="EMBL" id="JANGAC010000010">
    <property type="protein sequence ID" value="MCQ4924121.1"/>
    <property type="molecule type" value="Genomic_DNA"/>
</dbReference>